<gene>
    <name evidence="4" type="ORF">D3H35_00995</name>
</gene>
<evidence type="ECO:0000256" key="2">
    <source>
        <dbReference type="ARBA" id="ARBA00022679"/>
    </source>
</evidence>
<feature type="domain" description="Glycosyl transferase family 1" evidence="3">
    <location>
        <begin position="2"/>
        <end position="155"/>
    </location>
</feature>
<proteinExistence type="predicted"/>
<dbReference type="Gene3D" id="3.40.50.2000">
    <property type="entry name" value="Glycogen Phosphorylase B"/>
    <property type="match status" value="1"/>
</dbReference>
<evidence type="ECO:0000313" key="4">
    <source>
        <dbReference type="EMBL" id="RIE05393.1"/>
    </source>
</evidence>
<evidence type="ECO:0000256" key="1">
    <source>
        <dbReference type="ARBA" id="ARBA00022676"/>
    </source>
</evidence>
<dbReference type="OrthoDB" id="9787617at2"/>
<keyword evidence="2 4" id="KW-0808">Transferase</keyword>
<evidence type="ECO:0000259" key="3">
    <source>
        <dbReference type="Pfam" id="PF00534"/>
    </source>
</evidence>
<dbReference type="PANTHER" id="PTHR12526">
    <property type="entry name" value="GLYCOSYLTRANSFERASE"/>
    <property type="match status" value="1"/>
</dbReference>
<protein>
    <submittedName>
        <fullName evidence="4">Glycosyltransferase family 1 protein</fullName>
    </submittedName>
</protein>
<reference evidence="4 5" key="1">
    <citation type="submission" date="2018-09" db="EMBL/GenBank/DDBJ databases">
        <title>Cohnella cavernae sp. nov., isolated from a karst cave.</title>
        <authorList>
            <person name="Zhu H."/>
        </authorList>
    </citation>
    <scope>NUCLEOTIDE SEQUENCE [LARGE SCALE GENOMIC DNA]</scope>
    <source>
        <strain evidence="4 5">K2E09-144</strain>
    </source>
</reference>
<evidence type="ECO:0000313" key="5">
    <source>
        <dbReference type="Proteomes" id="UP000266340"/>
    </source>
</evidence>
<dbReference type="AlphaFoldDB" id="A0A398CS66"/>
<dbReference type="Proteomes" id="UP000266340">
    <property type="component" value="Unassembled WGS sequence"/>
</dbReference>
<organism evidence="4 5">
    <name type="scientific">Cohnella faecalis</name>
    <dbReference type="NCBI Taxonomy" id="2315694"/>
    <lineage>
        <taxon>Bacteria</taxon>
        <taxon>Bacillati</taxon>
        <taxon>Bacillota</taxon>
        <taxon>Bacilli</taxon>
        <taxon>Bacillales</taxon>
        <taxon>Paenibacillaceae</taxon>
        <taxon>Cohnella</taxon>
    </lineage>
</organism>
<sequence>MRRELGFADGDRVLFCIRRLVRRMGIDRLIRAMAKVKSDVPGAKLVIAGDGTMRSELERLTAELGLGDSVRFVGRVSNEDLVRWYQAADFSIVPTVTLEGFGLVTVESLACGTPVLGTPNGGTKEILEPFHPELLFRDDSPEALAYTISAVLRGTSSCRIERPAGSTSCSATRGSRLPEP</sequence>
<keyword evidence="5" id="KW-1185">Reference proteome</keyword>
<dbReference type="EMBL" id="QXJM01000007">
    <property type="protein sequence ID" value="RIE05393.1"/>
    <property type="molecule type" value="Genomic_DNA"/>
</dbReference>
<dbReference type="PANTHER" id="PTHR12526:SF510">
    <property type="entry name" value="D-INOSITOL 3-PHOSPHATE GLYCOSYLTRANSFERASE"/>
    <property type="match status" value="1"/>
</dbReference>
<dbReference type="InterPro" id="IPR001296">
    <property type="entry name" value="Glyco_trans_1"/>
</dbReference>
<comment type="caution">
    <text evidence="4">The sequence shown here is derived from an EMBL/GenBank/DDBJ whole genome shotgun (WGS) entry which is preliminary data.</text>
</comment>
<accession>A0A398CS66</accession>
<dbReference type="CDD" id="cd03801">
    <property type="entry name" value="GT4_PimA-like"/>
    <property type="match status" value="1"/>
</dbReference>
<dbReference type="SUPFAM" id="SSF53756">
    <property type="entry name" value="UDP-Glycosyltransferase/glycogen phosphorylase"/>
    <property type="match status" value="1"/>
</dbReference>
<keyword evidence="1" id="KW-0328">Glycosyltransferase</keyword>
<dbReference type="GO" id="GO:0016757">
    <property type="term" value="F:glycosyltransferase activity"/>
    <property type="evidence" value="ECO:0007669"/>
    <property type="project" value="UniProtKB-KW"/>
</dbReference>
<dbReference type="Pfam" id="PF00534">
    <property type="entry name" value="Glycos_transf_1"/>
    <property type="match status" value="1"/>
</dbReference>
<name>A0A398CS66_9BACL</name>